<keyword evidence="7" id="KW-1015">Disulfide bond</keyword>
<keyword evidence="6" id="KW-0472">Membrane</keyword>
<dbReference type="AlphaFoldDB" id="A0A401QDR8"/>
<dbReference type="PANTHER" id="PTHR12035:SF125">
    <property type="entry name" value="SIALIC ACID-BINDING IG-LIKE LECTIN 5"/>
    <property type="match status" value="1"/>
</dbReference>
<dbReference type="PANTHER" id="PTHR12035">
    <property type="entry name" value="SIALIC ACID BINDING IMMUNOGLOBULIN-LIKE LECTIN"/>
    <property type="match status" value="1"/>
</dbReference>
<keyword evidence="3" id="KW-0430">Lectin</keyword>
<keyword evidence="4" id="KW-0130">Cell adhesion</keyword>
<dbReference type="InterPro" id="IPR007110">
    <property type="entry name" value="Ig-like_dom"/>
</dbReference>
<dbReference type="OrthoDB" id="5843397at2759"/>
<evidence type="ECO:0000256" key="6">
    <source>
        <dbReference type="ARBA" id="ARBA00023136"/>
    </source>
</evidence>
<dbReference type="SUPFAM" id="SSF48726">
    <property type="entry name" value="Immunoglobulin"/>
    <property type="match status" value="2"/>
</dbReference>
<name>A0A401QDR8_SCYTO</name>
<reference evidence="10 11" key="1">
    <citation type="journal article" date="2018" name="Nat. Ecol. Evol.">
        <title>Shark genomes provide insights into elasmobranch evolution and the origin of vertebrates.</title>
        <authorList>
            <person name="Hara Y"/>
            <person name="Yamaguchi K"/>
            <person name="Onimaru K"/>
            <person name="Kadota M"/>
            <person name="Koyanagi M"/>
            <person name="Keeley SD"/>
            <person name="Tatsumi K"/>
            <person name="Tanaka K"/>
            <person name="Motone F"/>
            <person name="Kageyama Y"/>
            <person name="Nozu R"/>
            <person name="Adachi N"/>
            <person name="Nishimura O"/>
            <person name="Nakagawa R"/>
            <person name="Tanegashima C"/>
            <person name="Kiyatake I"/>
            <person name="Matsumoto R"/>
            <person name="Murakumo K"/>
            <person name="Nishida K"/>
            <person name="Terakita A"/>
            <person name="Kuratani S"/>
            <person name="Sato K"/>
            <person name="Hyodo S Kuraku.S."/>
        </authorList>
    </citation>
    <scope>NUCLEOTIDE SEQUENCE [LARGE SCALE GENOMIC DNA]</scope>
</reference>
<keyword evidence="5" id="KW-1133">Transmembrane helix</keyword>
<dbReference type="GO" id="GO:0033691">
    <property type="term" value="F:sialic acid binding"/>
    <property type="evidence" value="ECO:0007669"/>
    <property type="project" value="TreeGrafter"/>
</dbReference>
<gene>
    <name evidence="10" type="ORF">scyTo_0024384</name>
</gene>
<accession>A0A401QDR8</accession>
<dbReference type="InterPro" id="IPR003599">
    <property type="entry name" value="Ig_sub"/>
</dbReference>
<evidence type="ECO:0000313" key="11">
    <source>
        <dbReference type="Proteomes" id="UP000288216"/>
    </source>
</evidence>
<evidence type="ECO:0000256" key="8">
    <source>
        <dbReference type="ARBA" id="ARBA00038361"/>
    </source>
</evidence>
<evidence type="ECO:0000256" key="5">
    <source>
        <dbReference type="ARBA" id="ARBA00022989"/>
    </source>
</evidence>
<evidence type="ECO:0000256" key="3">
    <source>
        <dbReference type="ARBA" id="ARBA00022734"/>
    </source>
</evidence>
<dbReference type="InterPro" id="IPR013106">
    <property type="entry name" value="Ig_V-set"/>
</dbReference>
<dbReference type="InterPro" id="IPR013162">
    <property type="entry name" value="CD80_C2-set"/>
</dbReference>
<organism evidence="10 11">
    <name type="scientific">Scyliorhinus torazame</name>
    <name type="common">Cloudy catshark</name>
    <name type="synonym">Catulus torazame</name>
    <dbReference type="NCBI Taxonomy" id="75743"/>
    <lineage>
        <taxon>Eukaryota</taxon>
        <taxon>Metazoa</taxon>
        <taxon>Chordata</taxon>
        <taxon>Craniata</taxon>
        <taxon>Vertebrata</taxon>
        <taxon>Chondrichthyes</taxon>
        <taxon>Elasmobranchii</taxon>
        <taxon>Galeomorphii</taxon>
        <taxon>Galeoidea</taxon>
        <taxon>Carcharhiniformes</taxon>
        <taxon>Scyliorhinidae</taxon>
        <taxon>Scyliorhinus</taxon>
    </lineage>
</organism>
<keyword evidence="2" id="KW-0812">Transmembrane</keyword>
<evidence type="ECO:0000313" key="10">
    <source>
        <dbReference type="EMBL" id="GCB83467.1"/>
    </source>
</evidence>
<evidence type="ECO:0000256" key="1">
    <source>
        <dbReference type="ARBA" id="ARBA00004167"/>
    </source>
</evidence>
<dbReference type="Pfam" id="PF07686">
    <property type="entry name" value="V-set"/>
    <property type="match status" value="1"/>
</dbReference>
<dbReference type="PROSITE" id="PS50835">
    <property type="entry name" value="IG_LIKE"/>
    <property type="match status" value="1"/>
</dbReference>
<dbReference type="SMART" id="SM00409">
    <property type="entry name" value="IG"/>
    <property type="match status" value="2"/>
</dbReference>
<sequence>SCGTGWDINLPRNLTGQRGLCVVIPCRYKFPSDVHPTQFVGIWFKQREVPPKKGTLETIYNSSNTRLVTSRYQLDGTLERQDCSLVINELSRSDHAYYRFRIELGGRFKFTYEKPVLLQVSAFREIPTISHMEEMLEGKPVNLTCTFLSSCEGTRATLSWLQTKHFNPSISKMKTERRNATWVFTLGLTFTPTIKHQNKEIRCQVKLPHGSSQGTIHLQIECKEILSWFWMGFSLQPNRDTISENRPERYRLNSC</sequence>
<dbReference type="GO" id="GO:0007155">
    <property type="term" value="P:cell adhesion"/>
    <property type="evidence" value="ECO:0007669"/>
    <property type="project" value="UniProtKB-KW"/>
</dbReference>
<dbReference type="InterPro" id="IPR036179">
    <property type="entry name" value="Ig-like_dom_sf"/>
</dbReference>
<dbReference type="InterPro" id="IPR051036">
    <property type="entry name" value="SIGLEC"/>
</dbReference>
<dbReference type="GO" id="GO:0030246">
    <property type="term" value="F:carbohydrate binding"/>
    <property type="evidence" value="ECO:0007669"/>
    <property type="project" value="UniProtKB-KW"/>
</dbReference>
<dbReference type="Pfam" id="PF08205">
    <property type="entry name" value="C2-set_2"/>
    <property type="match status" value="1"/>
</dbReference>
<comment type="subcellular location">
    <subcellularLocation>
        <location evidence="1">Membrane</location>
        <topology evidence="1">Single-pass membrane protein</topology>
    </subcellularLocation>
</comment>
<dbReference type="InterPro" id="IPR013783">
    <property type="entry name" value="Ig-like_fold"/>
</dbReference>
<evidence type="ECO:0000259" key="9">
    <source>
        <dbReference type="PROSITE" id="PS50835"/>
    </source>
</evidence>
<feature type="non-terminal residue" evidence="10">
    <location>
        <position position="1"/>
    </location>
</feature>
<dbReference type="EMBL" id="BFAA01044980">
    <property type="protein sequence ID" value="GCB83467.1"/>
    <property type="molecule type" value="Genomic_DNA"/>
</dbReference>
<evidence type="ECO:0000256" key="2">
    <source>
        <dbReference type="ARBA" id="ARBA00022692"/>
    </source>
</evidence>
<keyword evidence="11" id="KW-1185">Reference proteome</keyword>
<feature type="domain" description="Ig-like" evidence="9">
    <location>
        <begin position="127"/>
        <end position="221"/>
    </location>
</feature>
<comment type="similarity">
    <text evidence="8">Belongs to the immunoglobulin superfamily. SIGLEC (sialic acid binding Ig-like lectin) family.</text>
</comment>
<comment type="caution">
    <text evidence="10">The sequence shown here is derived from an EMBL/GenBank/DDBJ whole genome shotgun (WGS) entry which is preliminary data.</text>
</comment>
<evidence type="ECO:0000256" key="7">
    <source>
        <dbReference type="ARBA" id="ARBA00023157"/>
    </source>
</evidence>
<dbReference type="OMA" id="IESMCER"/>
<dbReference type="Proteomes" id="UP000288216">
    <property type="component" value="Unassembled WGS sequence"/>
</dbReference>
<dbReference type="Gene3D" id="2.60.40.10">
    <property type="entry name" value="Immunoglobulins"/>
    <property type="match status" value="2"/>
</dbReference>
<dbReference type="GO" id="GO:0005886">
    <property type="term" value="C:plasma membrane"/>
    <property type="evidence" value="ECO:0007669"/>
    <property type="project" value="TreeGrafter"/>
</dbReference>
<proteinExistence type="inferred from homology"/>
<evidence type="ECO:0000256" key="4">
    <source>
        <dbReference type="ARBA" id="ARBA00022889"/>
    </source>
</evidence>
<dbReference type="STRING" id="75743.A0A401QDR8"/>
<protein>
    <recommendedName>
        <fullName evidence="9">Ig-like domain-containing protein</fullName>
    </recommendedName>
</protein>